<name>A0A944DCR7_DENI1</name>
<accession>A0A944DCR7</accession>
<keyword evidence="3" id="KW-1185">Reference proteome</keyword>
<dbReference type="RefSeq" id="WP_214360100.1">
    <property type="nucleotide sequence ID" value="NZ_JAEKFT010000003.1"/>
</dbReference>
<organism evidence="2 3">
    <name type="scientific">Denitromonas iodatirespirans</name>
    <dbReference type="NCBI Taxonomy" id="2795389"/>
    <lineage>
        <taxon>Bacteria</taxon>
        <taxon>Pseudomonadati</taxon>
        <taxon>Pseudomonadota</taxon>
        <taxon>Betaproteobacteria</taxon>
        <taxon>Rhodocyclales</taxon>
        <taxon>Zoogloeaceae</taxon>
        <taxon>Denitromonas</taxon>
    </lineage>
</organism>
<keyword evidence="1" id="KW-1133">Transmembrane helix</keyword>
<evidence type="ECO:0000313" key="2">
    <source>
        <dbReference type="EMBL" id="MBT0960348.1"/>
    </source>
</evidence>
<evidence type="ECO:0000313" key="3">
    <source>
        <dbReference type="Proteomes" id="UP000694660"/>
    </source>
</evidence>
<keyword evidence="1" id="KW-0812">Transmembrane</keyword>
<proteinExistence type="predicted"/>
<reference evidence="3" key="1">
    <citation type="journal article" date="2022" name="ISME J.">
        <title>Genetic and phylogenetic analysis of dissimilatory iodate-reducing bacteria identifies potential niches across the world's oceans.</title>
        <authorList>
            <person name="Reyes-Umana V."/>
            <person name="Henning Z."/>
            <person name="Lee K."/>
            <person name="Barnum T.P."/>
            <person name="Coates J.D."/>
        </authorList>
    </citation>
    <scope>NUCLEOTIDE SEQUENCE [LARGE SCALE GENOMIC DNA]</scope>
    <source>
        <strain evidence="3">IR12</strain>
    </source>
</reference>
<dbReference type="Proteomes" id="UP000694660">
    <property type="component" value="Unassembled WGS sequence"/>
</dbReference>
<feature type="transmembrane region" description="Helical" evidence="1">
    <location>
        <begin position="40"/>
        <end position="60"/>
    </location>
</feature>
<sequence length="71" mass="7647">MQLFQQINDKQREGVAKVCDNFATICGATLVAGGFVDHKLAVWQALALVLSLIVFLAAALQLRKDEGGTDD</sequence>
<dbReference type="EMBL" id="JAEKFT010000003">
    <property type="protein sequence ID" value="MBT0960348.1"/>
    <property type="molecule type" value="Genomic_DNA"/>
</dbReference>
<keyword evidence="1" id="KW-0472">Membrane</keyword>
<dbReference type="AlphaFoldDB" id="A0A944DCR7"/>
<evidence type="ECO:0000256" key="1">
    <source>
        <dbReference type="SAM" id="Phobius"/>
    </source>
</evidence>
<protein>
    <submittedName>
        <fullName evidence="2">Uncharacterized protein</fullName>
    </submittedName>
</protein>
<gene>
    <name evidence="2" type="ORF">I8J34_04100</name>
</gene>
<comment type="caution">
    <text evidence="2">The sequence shown here is derived from an EMBL/GenBank/DDBJ whole genome shotgun (WGS) entry which is preliminary data.</text>
</comment>